<dbReference type="InterPro" id="IPR038887">
    <property type="entry name" value="Nus1/NgBR"/>
</dbReference>
<comment type="caution">
    <text evidence="14">The sequence shown here is derived from an EMBL/GenBank/DDBJ whole genome shotgun (WGS) entry which is preliminary data.</text>
</comment>
<evidence type="ECO:0000256" key="9">
    <source>
        <dbReference type="ARBA" id="ARBA00022842"/>
    </source>
</evidence>
<dbReference type="PANTHER" id="PTHR21528:SF0">
    <property type="entry name" value="DEHYDRODOLICHYL DIPHOSPHATE SYNTHASE COMPLEX SUBUNIT NUS1"/>
    <property type="match status" value="1"/>
</dbReference>
<sequence>MINSEILRNATKACLEDEPNGVYIETNRRTPKTGDEKESWGGEKRIGTHRTPEAHVTSARPRNLTDLSLSFALLFKLTCKPSALLSSAAIAIDYKPMLDFLLVSLSDSKEAKSTAKVKQLLCWLSSMGVKYVCLYDIDGVLKKSFEPAVNASRDINAGEDFGIGANIKDLHCSQREIVVDCLSGSNGKEGIAKAASLLCSAYFNGDTHGDGKRKPTFTEADMASALKAVGFGGPEPDLLLMYGPARCHLGFPSWRLRYTEIIYMGPLKSLKYGAIMKALYNFSKKYQNYACADLQIVDVASIHRFNRDIADHAFELFKDCSSVTCLRNRSVEALVTATLVQAISICEAQQPWTLQCVDIG</sequence>
<keyword evidence="7" id="KW-0812">Transmembrane</keyword>
<protein>
    <recommendedName>
        <fullName evidence="5">ditrans,polycis-polyprenyl diphosphate synthase [(2E,6E)-farnesyldiphosphate specific]</fullName>
        <ecNumber evidence="5">2.5.1.87</ecNumber>
    </recommendedName>
</protein>
<comment type="cofactor">
    <cofactor evidence="1">
        <name>Mg(2+)</name>
        <dbReference type="ChEBI" id="CHEBI:18420"/>
    </cofactor>
</comment>
<proteinExistence type="inferred from homology"/>
<keyword evidence="11" id="KW-0472">Membrane</keyword>
<dbReference type="GO" id="GO:0045547">
    <property type="term" value="F:ditrans,polycis-polyprenyl diphosphate synthase [(2E,6E)-farnesyl diphosphate specific] activity"/>
    <property type="evidence" value="ECO:0007669"/>
    <property type="project" value="UniProtKB-EC"/>
</dbReference>
<dbReference type="GO" id="GO:0005789">
    <property type="term" value="C:endoplasmic reticulum membrane"/>
    <property type="evidence" value="ECO:0007669"/>
    <property type="project" value="UniProtKB-SubCell"/>
</dbReference>
<evidence type="ECO:0000256" key="13">
    <source>
        <dbReference type="SAM" id="MobiDB-lite"/>
    </source>
</evidence>
<dbReference type="Proteomes" id="UP000604825">
    <property type="component" value="Unassembled WGS sequence"/>
</dbReference>
<evidence type="ECO:0000256" key="5">
    <source>
        <dbReference type="ARBA" id="ARBA00012596"/>
    </source>
</evidence>
<comment type="pathway">
    <text evidence="3">Protein modification; protein glycosylation.</text>
</comment>
<name>A0A811MXN0_9POAL</name>
<keyword evidence="9" id="KW-0460">Magnesium</keyword>
<evidence type="ECO:0000256" key="1">
    <source>
        <dbReference type="ARBA" id="ARBA00001946"/>
    </source>
</evidence>
<evidence type="ECO:0000313" key="14">
    <source>
        <dbReference type="EMBL" id="CAD6213829.1"/>
    </source>
</evidence>
<evidence type="ECO:0000256" key="2">
    <source>
        <dbReference type="ARBA" id="ARBA00004586"/>
    </source>
</evidence>
<reference evidence="14" key="1">
    <citation type="submission" date="2020-10" db="EMBL/GenBank/DDBJ databases">
        <authorList>
            <person name="Han B."/>
            <person name="Lu T."/>
            <person name="Zhao Q."/>
            <person name="Huang X."/>
            <person name="Zhao Y."/>
        </authorList>
    </citation>
    <scope>NUCLEOTIDE SEQUENCE</scope>
</reference>
<evidence type="ECO:0000313" key="15">
    <source>
        <dbReference type="Proteomes" id="UP000604825"/>
    </source>
</evidence>
<dbReference type="InterPro" id="IPR036424">
    <property type="entry name" value="UPP_synth-like_sf"/>
</dbReference>
<dbReference type="AlphaFoldDB" id="A0A811MXN0"/>
<keyword evidence="8" id="KW-0256">Endoplasmic reticulum</keyword>
<dbReference type="EMBL" id="CAJGYO010000002">
    <property type="protein sequence ID" value="CAD6213829.1"/>
    <property type="molecule type" value="Genomic_DNA"/>
</dbReference>
<keyword evidence="10" id="KW-1133">Transmembrane helix</keyword>
<gene>
    <name evidence="14" type="ORF">NCGR_LOCUS9342</name>
</gene>
<keyword evidence="6" id="KW-0808">Transferase</keyword>
<dbReference type="SUPFAM" id="SSF64005">
    <property type="entry name" value="Undecaprenyl diphosphate synthase"/>
    <property type="match status" value="1"/>
</dbReference>
<dbReference type="PANTHER" id="PTHR21528">
    <property type="entry name" value="DEHYDRODOLICHYL DIPHOSPHATE SYNTHASE COMPLEX SUBUNIT NUS1"/>
    <property type="match status" value="1"/>
</dbReference>
<dbReference type="OrthoDB" id="19639at2759"/>
<feature type="compositionally biased region" description="Basic and acidic residues" evidence="13">
    <location>
        <begin position="26"/>
        <end position="53"/>
    </location>
</feature>
<evidence type="ECO:0000256" key="12">
    <source>
        <dbReference type="ARBA" id="ARBA00047353"/>
    </source>
</evidence>
<evidence type="ECO:0000256" key="8">
    <source>
        <dbReference type="ARBA" id="ARBA00022824"/>
    </source>
</evidence>
<organism evidence="14 15">
    <name type="scientific">Miscanthus lutarioriparius</name>
    <dbReference type="NCBI Taxonomy" id="422564"/>
    <lineage>
        <taxon>Eukaryota</taxon>
        <taxon>Viridiplantae</taxon>
        <taxon>Streptophyta</taxon>
        <taxon>Embryophyta</taxon>
        <taxon>Tracheophyta</taxon>
        <taxon>Spermatophyta</taxon>
        <taxon>Magnoliopsida</taxon>
        <taxon>Liliopsida</taxon>
        <taxon>Poales</taxon>
        <taxon>Poaceae</taxon>
        <taxon>PACMAD clade</taxon>
        <taxon>Panicoideae</taxon>
        <taxon>Andropogonodae</taxon>
        <taxon>Andropogoneae</taxon>
        <taxon>Saccharinae</taxon>
        <taxon>Miscanthus</taxon>
    </lineage>
</organism>
<dbReference type="GO" id="GO:1904423">
    <property type="term" value="C:dehydrodolichyl diphosphate synthase complex"/>
    <property type="evidence" value="ECO:0007669"/>
    <property type="project" value="InterPro"/>
</dbReference>
<dbReference type="EC" id="2.5.1.87" evidence="5"/>
<evidence type="ECO:0000256" key="11">
    <source>
        <dbReference type="ARBA" id="ARBA00023136"/>
    </source>
</evidence>
<comment type="subcellular location">
    <subcellularLocation>
        <location evidence="2">Endoplasmic reticulum membrane</location>
    </subcellularLocation>
</comment>
<dbReference type="Gene3D" id="1.10.472.10">
    <property type="entry name" value="Cyclin-like"/>
    <property type="match status" value="1"/>
</dbReference>
<dbReference type="UniPathway" id="UPA00378"/>
<dbReference type="Gene3D" id="3.40.1180.10">
    <property type="entry name" value="Decaprenyl diphosphate synthase-like"/>
    <property type="match status" value="1"/>
</dbReference>
<evidence type="ECO:0000256" key="3">
    <source>
        <dbReference type="ARBA" id="ARBA00004922"/>
    </source>
</evidence>
<comment type="similarity">
    <text evidence="4">Belongs to the UPP synthase family.</text>
</comment>
<evidence type="ECO:0000256" key="4">
    <source>
        <dbReference type="ARBA" id="ARBA00005432"/>
    </source>
</evidence>
<keyword evidence="15" id="KW-1185">Reference proteome</keyword>
<accession>A0A811MXN0</accession>
<evidence type="ECO:0000256" key="10">
    <source>
        <dbReference type="ARBA" id="ARBA00022989"/>
    </source>
</evidence>
<comment type="catalytic activity">
    <reaction evidence="12">
        <text>n isopentenyl diphosphate + (2E,6E)-farnesyl diphosphate = a di-trans,poly-cis-polyprenyl diphosphate + n diphosphate</text>
        <dbReference type="Rhea" id="RHEA:53008"/>
        <dbReference type="Rhea" id="RHEA-COMP:19494"/>
        <dbReference type="ChEBI" id="CHEBI:33019"/>
        <dbReference type="ChEBI" id="CHEBI:128769"/>
        <dbReference type="ChEBI" id="CHEBI:136960"/>
        <dbReference type="ChEBI" id="CHEBI:175763"/>
        <dbReference type="EC" id="2.5.1.87"/>
    </reaction>
</comment>
<feature type="region of interest" description="Disordered" evidence="13">
    <location>
        <begin position="24"/>
        <end position="59"/>
    </location>
</feature>
<evidence type="ECO:0000256" key="6">
    <source>
        <dbReference type="ARBA" id="ARBA00022679"/>
    </source>
</evidence>
<evidence type="ECO:0000256" key="7">
    <source>
        <dbReference type="ARBA" id="ARBA00022692"/>
    </source>
</evidence>